<proteinExistence type="predicted"/>
<evidence type="ECO:0000313" key="1">
    <source>
        <dbReference type="EMBL" id="MFK4448985.1"/>
    </source>
</evidence>
<protein>
    <submittedName>
        <fullName evidence="1">Uncharacterized protein</fullName>
    </submittedName>
</protein>
<dbReference type="Proteomes" id="UP001620514">
    <property type="component" value="Unassembled WGS sequence"/>
</dbReference>
<evidence type="ECO:0000313" key="2">
    <source>
        <dbReference type="Proteomes" id="UP001620514"/>
    </source>
</evidence>
<organism evidence="1 2">
    <name type="scientific">Caballeronia udeis</name>
    <dbReference type="NCBI Taxonomy" id="1232866"/>
    <lineage>
        <taxon>Bacteria</taxon>
        <taxon>Pseudomonadati</taxon>
        <taxon>Pseudomonadota</taxon>
        <taxon>Betaproteobacteria</taxon>
        <taxon>Burkholderiales</taxon>
        <taxon>Burkholderiaceae</taxon>
        <taxon>Caballeronia</taxon>
    </lineage>
</organism>
<gene>
    <name evidence="1" type="ORF">ABH943_009030</name>
</gene>
<accession>A0ABW8MZ39</accession>
<sequence length="51" mass="5891">MRVDIEWLRGVAGKKAGEGWRRYNVKRVMLRVGKLQEPGFDAGKNGKWRSC</sequence>
<dbReference type="EMBL" id="JBIYDN010000072">
    <property type="protein sequence ID" value="MFK4448985.1"/>
    <property type="molecule type" value="Genomic_DNA"/>
</dbReference>
<reference evidence="1 2" key="1">
    <citation type="submission" date="2024-11" db="EMBL/GenBank/DDBJ databases">
        <title>Using genomics to understand microbial adaptation to soil warming.</title>
        <authorList>
            <person name="Deangelis K.M. PhD."/>
        </authorList>
    </citation>
    <scope>NUCLEOTIDE SEQUENCE [LARGE SCALE GENOMIC DNA]</scope>
    <source>
        <strain evidence="1 2">GAS97</strain>
    </source>
</reference>
<name>A0ABW8MZ39_9BURK</name>
<keyword evidence="2" id="KW-1185">Reference proteome</keyword>
<comment type="caution">
    <text evidence="1">The sequence shown here is derived from an EMBL/GenBank/DDBJ whole genome shotgun (WGS) entry which is preliminary data.</text>
</comment>